<evidence type="ECO:0000313" key="3">
    <source>
        <dbReference type="EMBL" id="COX20011.1"/>
    </source>
</evidence>
<proteinExistence type="predicted"/>
<protein>
    <submittedName>
        <fullName evidence="3">Uncharacterized protein</fullName>
    </submittedName>
</protein>
<reference evidence="4 5" key="1">
    <citation type="submission" date="2015-03" db="EMBL/GenBank/DDBJ databases">
        <authorList>
            <consortium name="Pathogen Informatics"/>
        </authorList>
    </citation>
    <scope>NUCLEOTIDE SEQUENCE [LARGE SCALE GENOMIC DNA]</scope>
    <source>
        <strain evidence="2 5">G09901357</strain>
        <strain evidence="4">K00500041</strain>
    </source>
</reference>
<dbReference type="Proteomes" id="UP000038802">
    <property type="component" value="Unassembled WGS sequence"/>
</dbReference>
<dbReference type="AlphaFoldDB" id="A0A0T9F7R8"/>
<reference evidence="3" key="2">
    <citation type="submission" date="2015-03" db="EMBL/GenBank/DDBJ databases">
        <authorList>
            <person name="Murphy D."/>
        </authorList>
    </citation>
    <scope>NUCLEOTIDE SEQUENCE [LARGE SCALE GENOMIC DNA]</scope>
    <source>
        <strain evidence="3">K00500041</strain>
    </source>
</reference>
<organism evidence="3 4">
    <name type="scientific">Mycobacterium tuberculosis</name>
    <dbReference type="NCBI Taxonomy" id="1773"/>
    <lineage>
        <taxon>Bacteria</taxon>
        <taxon>Bacillati</taxon>
        <taxon>Actinomycetota</taxon>
        <taxon>Actinomycetes</taxon>
        <taxon>Mycobacteriales</taxon>
        <taxon>Mycobacteriaceae</taxon>
        <taxon>Mycobacterium</taxon>
        <taxon>Mycobacterium tuberculosis complex</taxon>
    </lineage>
</organism>
<dbReference type="EMBL" id="CFOE01001072">
    <property type="protein sequence ID" value="CFE47887.1"/>
    <property type="molecule type" value="Genomic_DNA"/>
</dbReference>
<evidence type="ECO:0000313" key="5">
    <source>
        <dbReference type="Proteomes" id="UP000048289"/>
    </source>
</evidence>
<feature type="compositionally biased region" description="Low complexity" evidence="1">
    <location>
        <begin position="37"/>
        <end position="50"/>
    </location>
</feature>
<name>A0A0T9F7R8_MYCTX</name>
<gene>
    <name evidence="2" type="ORF">ERS007681_04422</name>
    <name evidence="3" type="ORF">ERS007703_04901</name>
</gene>
<dbReference type="EMBL" id="CSAE01001007">
    <property type="protein sequence ID" value="COX20011.1"/>
    <property type="molecule type" value="Genomic_DNA"/>
</dbReference>
<evidence type="ECO:0000256" key="1">
    <source>
        <dbReference type="SAM" id="MobiDB-lite"/>
    </source>
</evidence>
<evidence type="ECO:0000313" key="2">
    <source>
        <dbReference type="EMBL" id="CFE47887.1"/>
    </source>
</evidence>
<accession>A0A0T9F7R8</accession>
<sequence length="58" mass="5998">MALPRNPVGSIPARSNASQDNSSNIRCWGSIARASLGPTPKKAGSKSPTPSTKPPVRV</sequence>
<feature type="compositionally biased region" description="Polar residues" evidence="1">
    <location>
        <begin position="13"/>
        <end position="25"/>
    </location>
</feature>
<feature type="region of interest" description="Disordered" evidence="1">
    <location>
        <begin position="1"/>
        <end position="58"/>
    </location>
</feature>
<evidence type="ECO:0000313" key="4">
    <source>
        <dbReference type="Proteomes" id="UP000038802"/>
    </source>
</evidence>
<dbReference type="Proteomes" id="UP000048289">
    <property type="component" value="Unassembled WGS sequence"/>
</dbReference>